<keyword evidence="3" id="KW-0378">Hydrolase</keyword>
<evidence type="ECO:0000313" key="6">
    <source>
        <dbReference type="Proteomes" id="UP000028582"/>
    </source>
</evidence>
<dbReference type="GO" id="GO:0006508">
    <property type="term" value="P:proteolysis"/>
    <property type="evidence" value="ECO:0007669"/>
    <property type="project" value="UniProtKB-KW"/>
</dbReference>
<evidence type="ECO:0000313" key="5">
    <source>
        <dbReference type="EMBL" id="ETO73558.1"/>
    </source>
</evidence>
<dbReference type="SUPFAM" id="SSF54001">
    <property type="entry name" value="Cysteine proteinases"/>
    <property type="match status" value="1"/>
</dbReference>
<dbReference type="GO" id="GO:0008234">
    <property type="term" value="F:cysteine-type peptidase activity"/>
    <property type="evidence" value="ECO:0007669"/>
    <property type="project" value="InterPro"/>
</dbReference>
<organism evidence="5 6">
    <name type="scientific">Phytophthora nicotianae P1976</name>
    <dbReference type="NCBI Taxonomy" id="1317066"/>
    <lineage>
        <taxon>Eukaryota</taxon>
        <taxon>Sar</taxon>
        <taxon>Stramenopiles</taxon>
        <taxon>Oomycota</taxon>
        <taxon>Peronosporomycetes</taxon>
        <taxon>Peronosporales</taxon>
        <taxon>Peronosporaceae</taxon>
        <taxon>Phytophthora</taxon>
    </lineage>
</organism>
<proteinExistence type="inferred from homology"/>
<dbReference type="AlphaFoldDB" id="A0A081A3U7"/>
<protein>
    <recommendedName>
        <fullName evidence="4">Ubiquitin-like protease family profile domain-containing protein</fullName>
    </recommendedName>
</protein>
<evidence type="ECO:0000259" key="4">
    <source>
        <dbReference type="PROSITE" id="PS50600"/>
    </source>
</evidence>
<name>A0A081A3U7_PHYNI</name>
<comment type="caution">
    <text evidence="5">The sequence shown here is derived from an EMBL/GenBank/DDBJ whole genome shotgun (WGS) entry which is preliminary data.</text>
</comment>
<dbReference type="PROSITE" id="PS50600">
    <property type="entry name" value="ULP_PROTEASE"/>
    <property type="match status" value="1"/>
</dbReference>
<dbReference type="Gene3D" id="3.40.395.10">
    <property type="entry name" value="Adenoviral Proteinase, Chain A"/>
    <property type="match status" value="1"/>
</dbReference>
<evidence type="ECO:0000256" key="2">
    <source>
        <dbReference type="ARBA" id="ARBA00022670"/>
    </source>
</evidence>
<accession>A0A081A3U7</accession>
<comment type="similarity">
    <text evidence="1">Belongs to the peptidase C48 family.</text>
</comment>
<evidence type="ECO:0000256" key="3">
    <source>
        <dbReference type="ARBA" id="ARBA00022801"/>
    </source>
</evidence>
<reference evidence="5 6" key="1">
    <citation type="submission" date="2013-11" db="EMBL/GenBank/DDBJ databases">
        <title>The Genome Sequence of Phytophthora parasitica P1976.</title>
        <authorList>
            <consortium name="The Broad Institute Genomics Platform"/>
            <person name="Russ C."/>
            <person name="Tyler B."/>
            <person name="Panabieres F."/>
            <person name="Shan W."/>
            <person name="Tripathy S."/>
            <person name="Grunwald N."/>
            <person name="Machado M."/>
            <person name="Johnson C.S."/>
            <person name="Walker B."/>
            <person name="Young S."/>
            <person name="Zeng Q."/>
            <person name="Gargeya S."/>
            <person name="Fitzgerald M."/>
            <person name="Haas B."/>
            <person name="Abouelleil A."/>
            <person name="Allen A.W."/>
            <person name="Alvarado L."/>
            <person name="Arachchi H.M."/>
            <person name="Berlin A.M."/>
            <person name="Chapman S.B."/>
            <person name="Gainer-Dewar J."/>
            <person name="Goldberg J."/>
            <person name="Griggs A."/>
            <person name="Gujja S."/>
            <person name="Hansen M."/>
            <person name="Howarth C."/>
            <person name="Imamovic A."/>
            <person name="Ireland A."/>
            <person name="Larimer J."/>
            <person name="McCowan C."/>
            <person name="Murphy C."/>
            <person name="Pearson M."/>
            <person name="Poon T.W."/>
            <person name="Priest M."/>
            <person name="Roberts A."/>
            <person name="Saif S."/>
            <person name="Shea T."/>
            <person name="Sisk P."/>
            <person name="Sykes S."/>
            <person name="Wortman J."/>
            <person name="Nusbaum C."/>
            <person name="Birren B."/>
        </authorList>
    </citation>
    <scope>NUCLEOTIDE SEQUENCE [LARGE SCALE GENOMIC DNA]</scope>
    <source>
        <strain evidence="5 6">P1976</strain>
    </source>
</reference>
<feature type="domain" description="Ubiquitin-like protease family profile" evidence="4">
    <location>
        <begin position="1"/>
        <end position="98"/>
    </location>
</feature>
<evidence type="ECO:0000256" key="1">
    <source>
        <dbReference type="ARBA" id="ARBA00005234"/>
    </source>
</evidence>
<gene>
    <name evidence="5" type="ORF">F444_10473</name>
</gene>
<dbReference type="EMBL" id="ANJA01001865">
    <property type="protein sequence ID" value="ETO73558.1"/>
    <property type="molecule type" value="Genomic_DNA"/>
</dbReference>
<sequence>MKSVFLGVTGENLLIPVICGRNYWCSIMFDLTAKEVFVYDPMNSSYGVKARLLAEKLVAMLPNFAPRQYWIRPYRSDFGVQVDNYNCGMYMLSGFEAFAGTESLRLLSRKELQ</sequence>
<dbReference type="Proteomes" id="UP000028582">
    <property type="component" value="Unassembled WGS sequence"/>
</dbReference>
<keyword evidence="2" id="KW-0645">Protease</keyword>
<dbReference type="InterPro" id="IPR038765">
    <property type="entry name" value="Papain-like_cys_pep_sf"/>
</dbReference>
<dbReference type="InterPro" id="IPR003653">
    <property type="entry name" value="Peptidase_C48_C"/>
</dbReference>